<dbReference type="EMBL" id="BLAH01000053">
    <property type="protein sequence ID" value="GES36253.1"/>
    <property type="molecule type" value="Genomic_DNA"/>
</dbReference>
<reference evidence="1 2" key="1">
    <citation type="journal article" date="2018" name="Biodegradation">
        <title>1,4-Dioxane degradation characteristics of Rhodococcus aetherivorans JCM 14343.</title>
        <authorList>
            <person name="Inoue D."/>
            <person name="Tsunoda T."/>
            <person name="Yamamoto N."/>
            <person name="Ike M."/>
            <person name="Sei K."/>
        </authorList>
    </citation>
    <scope>NUCLEOTIDE SEQUENCE [LARGE SCALE GENOMIC DNA]</scope>
    <source>
        <strain evidence="1 2">JCM 14343</strain>
    </source>
</reference>
<sequence>MTPLGVAFYDLLTDAPITDGLTVSARASDQIGAFRAAVPTPSGVHAISGLPVLRNVECPRPGSGERLELDDLPSGFGVAIDVIVEDRYGRFLPTAMRIVAPRRGLVVAADALAGCAALAWSVPDDMPMFLMSGPQRSVPASSAVVRACLRDHATMAPAAHAVLVIETALSRTVGVADATGNVLVAFPYPEFDVTTLPGSTPAGSHGIPTAAQHWPVTVEVRWDPSELSFPSGVDIPRIHSVFCQRPGLVFPDDAAAGAPSSAGVLQYGVPLVLASANTAADRTSYLFVEPAA</sequence>
<evidence type="ECO:0000313" key="2">
    <source>
        <dbReference type="Proteomes" id="UP000325466"/>
    </source>
</evidence>
<accession>A0ABQ0YI92</accession>
<proteinExistence type="predicted"/>
<keyword evidence="2" id="KW-1185">Reference proteome</keyword>
<name>A0ABQ0YI92_9NOCA</name>
<protein>
    <submittedName>
        <fullName evidence="1">Uncharacterized protein</fullName>
    </submittedName>
</protein>
<dbReference type="Proteomes" id="UP000325466">
    <property type="component" value="Unassembled WGS sequence"/>
</dbReference>
<comment type="caution">
    <text evidence="1">The sequence shown here is derived from an EMBL/GenBank/DDBJ whole genome shotgun (WGS) entry which is preliminary data.</text>
</comment>
<gene>
    <name evidence="1" type="ORF">RAJCM14343_1504</name>
</gene>
<organism evidence="1 2">
    <name type="scientific">Rhodococcus aetherivorans</name>
    <dbReference type="NCBI Taxonomy" id="191292"/>
    <lineage>
        <taxon>Bacteria</taxon>
        <taxon>Bacillati</taxon>
        <taxon>Actinomycetota</taxon>
        <taxon>Actinomycetes</taxon>
        <taxon>Mycobacteriales</taxon>
        <taxon>Nocardiaceae</taxon>
        <taxon>Rhodococcus</taxon>
    </lineage>
</organism>
<evidence type="ECO:0000313" key="1">
    <source>
        <dbReference type="EMBL" id="GES36253.1"/>
    </source>
</evidence>